<evidence type="ECO:0000256" key="2">
    <source>
        <dbReference type="ARBA" id="ARBA00022475"/>
    </source>
</evidence>
<dbReference type="RefSeq" id="WP_213819746.1">
    <property type="nucleotide sequence ID" value="NZ_JAAMFI010000002.1"/>
</dbReference>
<protein>
    <recommendedName>
        <fullName evidence="10">Fluoride-specific ion channel FluC</fullName>
    </recommendedName>
</protein>
<dbReference type="EMBL" id="JAAMFI010000002">
    <property type="protein sequence ID" value="MBS9335146.1"/>
    <property type="molecule type" value="Genomic_DNA"/>
</dbReference>
<gene>
    <name evidence="10" type="primary">fluC</name>
    <name evidence="10" type="synonym">crcB</name>
    <name evidence="11" type="ORF">G6R27_03745</name>
</gene>
<evidence type="ECO:0000256" key="10">
    <source>
        <dbReference type="HAMAP-Rule" id="MF_00454"/>
    </source>
</evidence>
<keyword evidence="12" id="KW-1185">Reference proteome</keyword>
<keyword evidence="3 10" id="KW-0812">Transmembrane</keyword>
<dbReference type="PROSITE" id="PS51257">
    <property type="entry name" value="PROKAR_LIPOPROTEIN"/>
    <property type="match status" value="1"/>
</dbReference>
<comment type="caution">
    <text evidence="11">The sequence shown here is derived from an EMBL/GenBank/DDBJ whole genome shotgun (WGS) entry which is preliminary data.</text>
</comment>
<comment type="catalytic activity">
    <reaction evidence="8">
        <text>fluoride(in) = fluoride(out)</text>
        <dbReference type="Rhea" id="RHEA:76159"/>
        <dbReference type="ChEBI" id="CHEBI:17051"/>
    </reaction>
    <physiologicalReaction direction="left-to-right" evidence="8">
        <dbReference type="Rhea" id="RHEA:76160"/>
    </physiologicalReaction>
</comment>
<dbReference type="InterPro" id="IPR003691">
    <property type="entry name" value="FluC"/>
</dbReference>
<evidence type="ECO:0000256" key="4">
    <source>
        <dbReference type="ARBA" id="ARBA00022989"/>
    </source>
</evidence>
<dbReference type="Pfam" id="PF02537">
    <property type="entry name" value="CRCB"/>
    <property type="match status" value="1"/>
</dbReference>
<evidence type="ECO:0000256" key="1">
    <source>
        <dbReference type="ARBA" id="ARBA00004651"/>
    </source>
</evidence>
<comment type="activity regulation">
    <text evidence="10">Na(+) is not transported, but it plays an essential structural role and its presence is essential for fluoride channel function.</text>
</comment>
<evidence type="ECO:0000256" key="8">
    <source>
        <dbReference type="ARBA" id="ARBA00035585"/>
    </source>
</evidence>
<keyword evidence="4 10" id="KW-1133">Transmembrane helix</keyword>
<proteinExistence type="inferred from homology"/>
<dbReference type="HAMAP" id="MF_00454">
    <property type="entry name" value="FluC"/>
    <property type="match status" value="1"/>
</dbReference>
<keyword evidence="2 10" id="KW-1003">Cell membrane</keyword>
<keyword evidence="5 10" id="KW-0472">Membrane</keyword>
<keyword evidence="6 10" id="KW-0407">Ion channel</keyword>
<comment type="function">
    <text evidence="9 10">Fluoride-specific ion channel. Important for reducing fluoride concentration in the cell, thus reducing its toxicity.</text>
</comment>
<evidence type="ECO:0000256" key="7">
    <source>
        <dbReference type="ARBA" id="ARBA00035120"/>
    </source>
</evidence>
<keyword evidence="10" id="KW-0813">Transport</keyword>
<evidence type="ECO:0000256" key="5">
    <source>
        <dbReference type="ARBA" id="ARBA00023136"/>
    </source>
</evidence>
<feature type="binding site" evidence="10">
    <location>
        <position position="81"/>
    </location>
    <ligand>
        <name>Na(+)</name>
        <dbReference type="ChEBI" id="CHEBI:29101"/>
        <note>structural</note>
    </ligand>
</feature>
<feature type="transmembrane region" description="Helical" evidence="10">
    <location>
        <begin position="34"/>
        <end position="57"/>
    </location>
</feature>
<name>A0ABS5QRX2_9LACO</name>
<reference evidence="11 12" key="1">
    <citation type="submission" date="2020-02" db="EMBL/GenBank/DDBJ databases">
        <title>Fructobacillus sp. isolated from paper mulberry of Taiwan.</title>
        <authorList>
            <person name="Lin S.-T."/>
        </authorList>
    </citation>
    <scope>NUCLEOTIDE SEQUENCE [LARGE SCALE GENOMIC DNA]</scope>
    <source>
        <strain evidence="11 12">M1-10</strain>
    </source>
</reference>
<evidence type="ECO:0000313" key="11">
    <source>
        <dbReference type="EMBL" id="MBS9335146.1"/>
    </source>
</evidence>
<sequence length="138" mass="14737">MSEEKLPVTLLAVFLGGCLGGAFRYLLGLLPGIGAWPLVTVFINTVGTGCLASLAAYMKQRKDGLAYVQSFLGTGLLGGFTTFGALILELDTLFVNRLFSSFFLLLAASLLLAFFSIWVGKKVGYLLARKTTGGHRHG</sequence>
<organism evidence="11 12">
    <name type="scientific">Fructobacillus papyriferae</name>
    <dbReference type="NCBI Taxonomy" id="2713171"/>
    <lineage>
        <taxon>Bacteria</taxon>
        <taxon>Bacillati</taxon>
        <taxon>Bacillota</taxon>
        <taxon>Bacilli</taxon>
        <taxon>Lactobacillales</taxon>
        <taxon>Lactobacillaceae</taxon>
        <taxon>Fructobacillus</taxon>
    </lineage>
</organism>
<feature type="transmembrane region" description="Helical" evidence="10">
    <location>
        <begin position="99"/>
        <end position="120"/>
    </location>
</feature>
<keyword evidence="10" id="KW-0479">Metal-binding</keyword>
<evidence type="ECO:0000256" key="6">
    <source>
        <dbReference type="ARBA" id="ARBA00023303"/>
    </source>
</evidence>
<comment type="similarity">
    <text evidence="7 10">Belongs to the fluoride channel Fluc/FEX (TC 1.A.43) family.</text>
</comment>
<keyword evidence="10" id="KW-0406">Ion transport</keyword>
<keyword evidence="10" id="KW-0915">Sodium</keyword>
<accession>A0ABS5QRX2</accession>
<comment type="subcellular location">
    <subcellularLocation>
        <location evidence="1 10">Cell membrane</location>
        <topology evidence="1 10">Multi-pass membrane protein</topology>
    </subcellularLocation>
</comment>
<feature type="transmembrane region" description="Helical" evidence="10">
    <location>
        <begin position="64"/>
        <end position="87"/>
    </location>
</feature>
<evidence type="ECO:0000256" key="3">
    <source>
        <dbReference type="ARBA" id="ARBA00022692"/>
    </source>
</evidence>
<dbReference type="Proteomes" id="UP001519418">
    <property type="component" value="Unassembled WGS sequence"/>
</dbReference>
<evidence type="ECO:0000256" key="9">
    <source>
        <dbReference type="ARBA" id="ARBA00049940"/>
    </source>
</evidence>
<feature type="binding site" evidence="10">
    <location>
        <position position="78"/>
    </location>
    <ligand>
        <name>Na(+)</name>
        <dbReference type="ChEBI" id="CHEBI:29101"/>
        <note>structural</note>
    </ligand>
</feature>
<evidence type="ECO:0000313" key="12">
    <source>
        <dbReference type="Proteomes" id="UP001519418"/>
    </source>
</evidence>